<reference evidence="1" key="1">
    <citation type="submission" date="2022-09" db="EMBL/GenBank/DDBJ databases">
        <title>Isolation and characterization of 3-chlorobenzoate degrading bacteria from soils in Shizuoka.</title>
        <authorList>
            <person name="Ifat A."/>
            <person name="Ogawa N."/>
            <person name="Kimbara K."/>
            <person name="Moriuchi R."/>
            <person name="Dohra H."/>
            <person name="Shintani M."/>
        </authorList>
    </citation>
    <scope>NUCLEOTIDE SEQUENCE</scope>
    <source>
        <strain evidence="1">19CS4-2</strain>
    </source>
</reference>
<gene>
    <name evidence="1" type="ORF">CBA19CS42_36770</name>
</gene>
<dbReference type="EMBL" id="BPUS01000032">
    <property type="protein sequence ID" value="GJH30192.1"/>
    <property type="molecule type" value="Genomic_DNA"/>
</dbReference>
<organism evidence="1 2">
    <name type="scientific">Caballeronia novacaledonica</name>
    <dbReference type="NCBI Taxonomy" id="1544861"/>
    <lineage>
        <taxon>Bacteria</taxon>
        <taxon>Pseudomonadati</taxon>
        <taxon>Pseudomonadota</taxon>
        <taxon>Betaproteobacteria</taxon>
        <taxon>Burkholderiales</taxon>
        <taxon>Burkholderiaceae</taxon>
        <taxon>Caballeronia</taxon>
    </lineage>
</organism>
<protein>
    <submittedName>
        <fullName evidence="1">Uncharacterized protein</fullName>
    </submittedName>
</protein>
<dbReference type="Proteomes" id="UP001055111">
    <property type="component" value="Unassembled WGS sequence"/>
</dbReference>
<sequence>MNYDSYKRKRGSKVRMPVGTLGQLLAAYVIRVNEQERAQVAELARQIQRAAGEALPAASGPSSLMA</sequence>
<accession>A0AA37MUZ6</accession>
<evidence type="ECO:0000313" key="1">
    <source>
        <dbReference type="EMBL" id="GJH30192.1"/>
    </source>
</evidence>
<evidence type="ECO:0000313" key="2">
    <source>
        <dbReference type="Proteomes" id="UP001055111"/>
    </source>
</evidence>
<comment type="caution">
    <text evidence="1">The sequence shown here is derived from an EMBL/GenBank/DDBJ whole genome shotgun (WGS) entry which is preliminary data.</text>
</comment>
<proteinExistence type="predicted"/>
<name>A0AA37MUZ6_9BURK</name>
<dbReference type="AlphaFoldDB" id="A0AA37MUZ6"/>